<keyword evidence="3" id="KW-0547">Nucleotide-binding</keyword>
<evidence type="ECO:0000313" key="9">
    <source>
        <dbReference type="Proteomes" id="UP000274504"/>
    </source>
</evidence>
<keyword evidence="4" id="KW-0418">Kinase</keyword>
<dbReference type="Proteomes" id="UP000274504">
    <property type="component" value="Unassembled WGS sequence"/>
</dbReference>
<protein>
    <submittedName>
        <fullName evidence="11">Protein kinase domain-containing protein</fullName>
    </submittedName>
</protein>
<feature type="domain" description="Protein kinase" evidence="6">
    <location>
        <begin position="1"/>
        <end position="285"/>
    </location>
</feature>
<reference evidence="7 9" key="2">
    <citation type="submission" date="2018-11" db="EMBL/GenBank/DDBJ databases">
        <authorList>
            <consortium name="Pathogen Informatics"/>
        </authorList>
    </citation>
    <scope>NUCLEOTIDE SEQUENCE [LARGE SCALE GENOMIC DNA]</scope>
</reference>
<dbReference type="EMBL" id="CABIJS010000719">
    <property type="protein sequence ID" value="VUZ57830.1"/>
    <property type="molecule type" value="Genomic_DNA"/>
</dbReference>
<dbReference type="InterPro" id="IPR011009">
    <property type="entry name" value="Kinase-like_dom_sf"/>
</dbReference>
<dbReference type="InterPro" id="IPR000719">
    <property type="entry name" value="Prot_kinase_dom"/>
</dbReference>
<dbReference type="PROSITE" id="PS00109">
    <property type="entry name" value="PROTEIN_KINASE_TYR"/>
    <property type="match status" value="1"/>
</dbReference>
<evidence type="ECO:0000256" key="1">
    <source>
        <dbReference type="ARBA" id="ARBA00022527"/>
    </source>
</evidence>
<dbReference type="PROSITE" id="PS50011">
    <property type="entry name" value="PROTEIN_KINASE_DOM"/>
    <property type="match status" value="1"/>
</dbReference>
<dbReference type="Proteomes" id="UP000321570">
    <property type="component" value="Unassembled WGS sequence"/>
</dbReference>
<dbReference type="InterPro" id="IPR008266">
    <property type="entry name" value="Tyr_kinase_AS"/>
</dbReference>
<evidence type="ECO:0000259" key="6">
    <source>
        <dbReference type="PROSITE" id="PS50011"/>
    </source>
</evidence>
<dbReference type="Gene3D" id="1.10.510.10">
    <property type="entry name" value="Transferase(Phosphotransferase) domain 1"/>
    <property type="match status" value="1"/>
</dbReference>
<dbReference type="GO" id="GO:0005524">
    <property type="term" value="F:ATP binding"/>
    <property type="evidence" value="ECO:0007669"/>
    <property type="project" value="UniProtKB-KW"/>
</dbReference>
<dbReference type="GO" id="GO:0004674">
    <property type="term" value="F:protein serine/threonine kinase activity"/>
    <property type="evidence" value="ECO:0007669"/>
    <property type="project" value="UniProtKB-KW"/>
</dbReference>
<evidence type="ECO:0000313" key="7">
    <source>
        <dbReference type="EMBL" id="VDL18950.1"/>
    </source>
</evidence>
<keyword evidence="2" id="KW-0808">Transferase</keyword>
<accession>A0A0R3SAT0</accession>
<dbReference type="STRING" id="6216.A0A0R3SAT0"/>
<evidence type="ECO:0000313" key="8">
    <source>
        <dbReference type="EMBL" id="VUZ57830.1"/>
    </source>
</evidence>
<evidence type="ECO:0000256" key="3">
    <source>
        <dbReference type="ARBA" id="ARBA00022741"/>
    </source>
</evidence>
<keyword evidence="1" id="KW-0723">Serine/threonine-protein kinase</keyword>
<organism evidence="11">
    <name type="scientific">Hymenolepis diminuta</name>
    <name type="common">Rat tapeworm</name>
    <dbReference type="NCBI Taxonomy" id="6216"/>
    <lineage>
        <taxon>Eukaryota</taxon>
        <taxon>Metazoa</taxon>
        <taxon>Spiralia</taxon>
        <taxon>Lophotrochozoa</taxon>
        <taxon>Platyhelminthes</taxon>
        <taxon>Cestoda</taxon>
        <taxon>Eucestoda</taxon>
        <taxon>Cyclophyllidea</taxon>
        <taxon>Hymenolepididae</taxon>
        <taxon>Hymenolepis</taxon>
    </lineage>
</organism>
<proteinExistence type="predicted"/>
<sequence>MVFKVKSINGMDEGEHYALKRFLLKTSHAVRTSVRELKILRRIANEMPNSKQLPTLYYSFIHSGSPIIVMKLLSKHTLLSLTSRFFQLTEYDVAFYAAEILHGLEQIHSMNIVHLDLRENNILFTQSGHLVISDFDRAIDLSSTPTFDNLDFPLQSTYSAPEIQEKIHISTKADIWSFGIVVREMLKASINPPSIHTDIVNKCLICAFYMRPDATQLKRHPMFRCFNWDCIDACSYPAPLLSTSLPYEFGDEMDQLKTYLKYSPSKEGTSASQGISVEVQKHQFLTECAFGNSLPCIIKLQPLYLSEDGTEIKGRAQYANSVLERQDLQEYMDYYRHYWFINPLVEARGTVTKEAHS</sequence>
<gene>
    <name evidence="7" type="ORF">HDID_LOCUS1489</name>
    <name evidence="8" type="ORF">WMSIL1_LOCUS14926</name>
</gene>
<dbReference type="SUPFAM" id="SSF56112">
    <property type="entry name" value="Protein kinase-like (PK-like)"/>
    <property type="match status" value="1"/>
</dbReference>
<evidence type="ECO:0000313" key="10">
    <source>
        <dbReference type="Proteomes" id="UP000321570"/>
    </source>
</evidence>
<dbReference type="AlphaFoldDB" id="A0A0R3SAT0"/>
<reference evidence="11" key="1">
    <citation type="submission" date="2017-02" db="UniProtKB">
        <authorList>
            <consortium name="WormBaseParasite"/>
        </authorList>
    </citation>
    <scope>IDENTIFICATION</scope>
</reference>
<keyword evidence="10" id="KW-1185">Reference proteome</keyword>
<evidence type="ECO:0000313" key="11">
    <source>
        <dbReference type="WBParaSite" id="HDID_0000148801-mRNA-1"/>
    </source>
</evidence>
<dbReference type="PANTHER" id="PTHR24351">
    <property type="entry name" value="RIBOSOMAL PROTEIN S6 KINASE"/>
    <property type="match status" value="1"/>
</dbReference>
<evidence type="ECO:0000256" key="5">
    <source>
        <dbReference type="ARBA" id="ARBA00022840"/>
    </source>
</evidence>
<dbReference type="OrthoDB" id="10252171at2759"/>
<dbReference type="WBParaSite" id="HDID_0000148801-mRNA-1">
    <property type="protein sequence ID" value="HDID_0000148801-mRNA-1"/>
    <property type="gene ID" value="HDID_0000148801"/>
</dbReference>
<reference evidence="8 10" key="3">
    <citation type="submission" date="2019-07" db="EMBL/GenBank/DDBJ databases">
        <authorList>
            <person name="Jastrzebski P J."/>
            <person name="Paukszto L."/>
            <person name="Jastrzebski P J."/>
        </authorList>
    </citation>
    <scope>NUCLEOTIDE SEQUENCE [LARGE SCALE GENOMIC DNA]</scope>
    <source>
        <strain evidence="8 10">WMS-il1</strain>
    </source>
</reference>
<name>A0A0R3SAT0_HYMDI</name>
<keyword evidence="5" id="KW-0067">ATP-binding</keyword>
<evidence type="ECO:0000256" key="4">
    <source>
        <dbReference type="ARBA" id="ARBA00022777"/>
    </source>
</evidence>
<evidence type="ECO:0000256" key="2">
    <source>
        <dbReference type="ARBA" id="ARBA00022679"/>
    </source>
</evidence>
<dbReference type="EMBL" id="UYSG01000277">
    <property type="protein sequence ID" value="VDL18950.1"/>
    <property type="molecule type" value="Genomic_DNA"/>
</dbReference>
<dbReference type="Pfam" id="PF00069">
    <property type="entry name" value="Pkinase"/>
    <property type="match status" value="1"/>
</dbReference>